<evidence type="ECO:0000259" key="12">
    <source>
        <dbReference type="Pfam" id="PF01593"/>
    </source>
</evidence>
<evidence type="ECO:0000256" key="7">
    <source>
        <dbReference type="ARBA" id="ARBA00022630"/>
    </source>
</evidence>
<evidence type="ECO:0000256" key="1">
    <source>
        <dbReference type="ARBA" id="ARBA00001755"/>
    </source>
</evidence>
<gene>
    <name evidence="13" type="ORF">AZF04_03470</name>
</gene>
<comment type="pathway">
    <text evidence="3 11">Porphyrin-containing compound metabolism; protoheme biosynthesis.</text>
</comment>
<protein>
    <recommendedName>
        <fullName evidence="6 11">Coproporphyrinogen III oxidase</fullName>
        <ecNumber evidence="5 11">1.3.3.15</ecNumber>
    </recommendedName>
</protein>
<dbReference type="Gene3D" id="3.90.660.20">
    <property type="entry name" value="Protoporphyrinogen oxidase, mitochondrial, domain 2"/>
    <property type="match status" value="1"/>
</dbReference>
<reference evidence="13" key="1">
    <citation type="submission" date="2016-02" db="EMBL/GenBank/DDBJ databases">
        <title>Genome sequence of Bacillus trypoxylicola KCTC 13244(T).</title>
        <authorList>
            <person name="Jeong H."/>
            <person name="Park S.-H."/>
            <person name="Choi S.-K."/>
        </authorList>
    </citation>
    <scope>NUCLEOTIDE SEQUENCE [LARGE SCALE GENOMIC DNA]</scope>
    <source>
        <strain evidence="13">KCTC 13244</strain>
    </source>
</reference>
<comment type="catalytic activity">
    <reaction evidence="1">
        <text>coproporphyrinogen III + 3 O2 = coproporphyrin III + 3 H2O2</text>
        <dbReference type="Rhea" id="RHEA:43436"/>
        <dbReference type="ChEBI" id="CHEBI:15379"/>
        <dbReference type="ChEBI" id="CHEBI:16240"/>
        <dbReference type="ChEBI" id="CHEBI:57309"/>
        <dbReference type="ChEBI" id="CHEBI:131725"/>
        <dbReference type="EC" id="1.3.3.15"/>
    </reaction>
    <physiologicalReaction direction="left-to-right" evidence="1">
        <dbReference type="Rhea" id="RHEA:43437"/>
    </physiologicalReaction>
</comment>
<dbReference type="Gene3D" id="3.50.50.60">
    <property type="entry name" value="FAD/NAD(P)-binding domain"/>
    <property type="match status" value="1"/>
</dbReference>
<dbReference type="GO" id="GO:0004729">
    <property type="term" value="F:oxygen-dependent protoporphyrinogen oxidase activity"/>
    <property type="evidence" value="ECO:0007669"/>
    <property type="project" value="UniProtKB-UniRule"/>
</dbReference>
<dbReference type="Pfam" id="PF01593">
    <property type="entry name" value="Amino_oxidase"/>
    <property type="match status" value="1"/>
</dbReference>
<organism evidence="13 14">
    <name type="scientific">Alkalihalobacillus trypoxylicola</name>
    <dbReference type="NCBI Taxonomy" id="519424"/>
    <lineage>
        <taxon>Bacteria</taxon>
        <taxon>Bacillati</taxon>
        <taxon>Bacillota</taxon>
        <taxon>Bacilli</taxon>
        <taxon>Bacillales</taxon>
        <taxon>Bacillaceae</taxon>
        <taxon>Alkalihalobacillus</taxon>
    </lineage>
</organism>
<dbReference type="EC" id="1.3.3.15" evidence="5 11"/>
<comment type="cofactor">
    <cofactor evidence="2 11">
        <name>FAD</name>
        <dbReference type="ChEBI" id="CHEBI:57692"/>
    </cofactor>
</comment>
<keyword evidence="10 11" id="KW-0350">Heme biosynthesis</keyword>
<keyword evidence="14" id="KW-1185">Reference proteome</keyword>
<name>A0A162E683_9BACI</name>
<dbReference type="NCBIfam" id="TIGR00562">
    <property type="entry name" value="proto_IX_ox"/>
    <property type="match status" value="1"/>
</dbReference>
<evidence type="ECO:0000256" key="2">
    <source>
        <dbReference type="ARBA" id="ARBA00001974"/>
    </source>
</evidence>
<evidence type="ECO:0000256" key="9">
    <source>
        <dbReference type="ARBA" id="ARBA00023002"/>
    </source>
</evidence>
<dbReference type="NCBIfam" id="NF008845">
    <property type="entry name" value="PRK11883.1-5"/>
    <property type="match status" value="1"/>
</dbReference>
<dbReference type="Gene3D" id="1.10.3110.10">
    <property type="entry name" value="protoporphyrinogen ix oxidase, domain 3"/>
    <property type="match status" value="1"/>
</dbReference>
<comment type="subcellular location">
    <subcellularLocation>
        <location evidence="11">Cytoplasm</location>
    </subcellularLocation>
</comment>
<dbReference type="UniPathway" id="UPA00252"/>
<dbReference type="EMBL" id="LTAO01000012">
    <property type="protein sequence ID" value="KYG31850.1"/>
    <property type="molecule type" value="Genomic_DNA"/>
</dbReference>
<dbReference type="AlphaFoldDB" id="A0A162E683"/>
<evidence type="ECO:0000313" key="13">
    <source>
        <dbReference type="EMBL" id="KYG31850.1"/>
    </source>
</evidence>
<dbReference type="InterPro" id="IPR004572">
    <property type="entry name" value="Protoporphyrinogen_oxidase"/>
</dbReference>
<dbReference type="PANTHER" id="PTHR42923">
    <property type="entry name" value="PROTOPORPHYRINOGEN OXIDASE"/>
    <property type="match status" value="1"/>
</dbReference>
<dbReference type="SUPFAM" id="SSF54373">
    <property type="entry name" value="FAD-linked reductases, C-terminal domain"/>
    <property type="match status" value="1"/>
</dbReference>
<evidence type="ECO:0000256" key="5">
    <source>
        <dbReference type="ARBA" id="ARBA00012402"/>
    </source>
</evidence>
<dbReference type="InterPro" id="IPR036188">
    <property type="entry name" value="FAD/NAD-bd_sf"/>
</dbReference>
<sequence>MNAKRKVAIIGGGLTGLAAAFKLQSFIDEGQDLDYDLFESTDRLGGKIQTVQTKGFVIEKGPDSFLARKKSMSRLADEVGLADELVFNETGQAYIMKKNQLHPIPKGSVMGIPTDFNAFISSPLLSPFGKLSILKDFILPTSTQEEVDVSAGSFFRKRLGNEAVESLIEPLLSGIYAGDMDKLSLKATYPQFQQLEKSHRSLIKGTLQNQKQQKALSGEKMKKNGAFLTFKRGLESFVDAIVRRLPESKIKLQHSVQNITKRKNDYEMVMKDGRRLYYEHIIITTPPQVSGQMLNSYKEFDYLRKMDSSSAATVALAFKKEDVKNPYEGTGFVVSRKNDVNITACTWTDKKWPHTTPKGYTLLRSYVGKAGESEIVDQSDDEIVQTVLKNLNQVIDIKAQPLFSYVTRWKNGMPQYYVGHPYKIEKLKDDLSRNFPGLYIVGAGIDGVGLPDCIDQGEYAAAAILKSYQ</sequence>
<evidence type="ECO:0000256" key="10">
    <source>
        <dbReference type="ARBA" id="ARBA00023133"/>
    </source>
</evidence>
<dbReference type="InterPro" id="IPR050464">
    <property type="entry name" value="Zeta_carotene_desat/Oxidored"/>
</dbReference>
<dbReference type="GO" id="GO:0005737">
    <property type="term" value="C:cytoplasm"/>
    <property type="evidence" value="ECO:0007669"/>
    <property type="project" value="UniProtKB-SubCell"/>
</dbReference>
<evidence type="ECO:0000313" key="14">
    <source>
        <dbReference type="Proteomes" id="UP000075806"/>
    </source>
</evidence>
<evidence type="ECO:0000256" key="4">
    <source>
        <dbReference type="ARBA" id="ARBA00008310"/>
    </source>
</evidence>
<dbReference type="SUPFAM" id="SSF51905">
    <property type="entry name" value="FAD/NAD(P)-binding domain"/>
    <property type="match status" value="1"/>
</dbReference>
<comment type="similarity">
    <text evidence="4 11">Belongs to the protoporphyrinogen/coproporphyrinogen oxidase family. Coproporphyrinogen III oxidase subfamily.</text>
</comment>
<comment type="caution">
    <text evidence="13">The sequence shown here is derived from an EMBL/GenBank/DDBJ whole genome shotgun (WGS) entry which is preliminary data.</text>
</comment>
<dbReference type="Proteomes" id="UP000075806">
    <property type="component" value="Unassembled WGS sequence"/>
</dbReference>
<dbReference type="GO" id="GO:0006783">
    <property type="term" value="P:heme biosynthetic process"/>
    <property type="evidence" value="ECO:0007669"/>
    <property type="project" value="UniProtKB-UniRule"/>
</dbReference>
<evidence type="ECO:0000256" key="11">
    <source>
        <dbReference type="RuleBase" id="RU364052"/>
    </source>
</evidence>
<dbReference type="STRING" id="519424.AZF04_03470"/>
<keyword evidence="8 11" id="KW-0274">FAD</keyword>
<accession>A0A162E683</accession>
<evidence type="ECO:0000256" key="8">
    <source>
        <dbReference type="ARBA" id="ARBA00022827"/>
    </source>
</evidence>
<evidence type="ECO:0000256" key="3">
    <source>
        <dbReference type="ARBA" id="ARBA00004744"/>
    </source>
</evidence>
<feature type="domain" description="Amine oxidase" evidence="12">
    <location>
        <begin position="14"/>
        <end position="465"/>
    </location>
</feature>
<dbReference type="PANTHER" id="PTHR42923:SF3">
    <property type="entry name" value="PROTOPORPHYRINOGEN OXIDASE"/>
    <property type="match status" value="1"/>
</dbReference>
<dbReference type="OrthoDB" id="9805195at2"/>
<keyword evidence="9 11" id="KW-0560">Oxidoreductase</keyword>
<keyword evidence="7 11" id="KW-0285">Flavoprotein</keyword>
<dbReference type="InterPro" id="IPR002937">
    <property type="entry name" value="Amino_oxidase"/>
</dbReference>
<proteinExistence type="inferred from homology"/>
<comment type="function">
    <text evidence="11">Involved in coproporphyrin-dependent heme b biosynthesis. Catalyzes the oxidation of coproporphyrinogen III to coproporphyrin III.</text>
</comment>
<keyword evidence="11" id="KW-0963">Cytoplasm</keyword>
<dbReference type="RefSeq" id="WP_061948221.1">
    <property type="nucleotide sequence ID" value="NZ_LTAO01000012.1"/>
</dbReference>
<evidence type="ECO:0000256" key="6">
    <source>
        <dbReference type="ARBA" id="ARBA00019046"/>
    </source>
</evidence>